<gene>
    <name evidence="2" type="ORF">GBAR_LOCUS26290</name>
</gene>
<feature type="compositionally biased region" description="Basic and acidic residues" evidence="1">
    <location>
        <begin position="132"/>
        <end position="143"/>
    </location>
</feature>
<organism evidence="2 3">
    <name type="scientific">Geodia barretti</name>
    <name type="common">Barrett's horny sponge</name>
    <dbReference type="NCBI Taxonomy" id="519541"/>
    <lineage>
        <taxon>Eukaryota</taxon>
        <taxon>Metazoa</taxon>
        <taxon>Porifera</taxon>
        <taxon>Demospongiae</taxon>
        <taxon>Heteroscleromorpha</taxon>
        <taxon>Tetractinellida</taxon>
        <taxon>Astrophorina</taxon>
        <taxon>Geodiidae</taxon>
        <taxon>Geodia</taxon>
    </lineage>
</organism>
<dbReference type="EMBL" id="CASHTH010003657">
    <property type="protein sequence ID" value="CAI8047559.1"/>
    <property type="molecule type" value="Genomic_DNA"/>
</dbReference>
<reference evidence="2" key="1">
    <citation type="submission" date="2023-03" db="EMBL/GenBank/DDBJ databases">
        <authorList>
            <person name="Steffen K."/>
            <person name="Cardenas P."/>
        </authorList>
    </citation>
    <scope>NUCLEOTIDE SEQUENCE</scope>
</reference>
<evidence type="ECO:0000256" key="1">
    <source>
        <dbReference type="SAM" id="MobiDB-lite"/>
    </source>
</evidence>
<sequence>MGNPRIIKRCCSESELHSDPPVGQYSVVHSGLPQHETHFNTATQITGNGVSVSGVSLPIPHHSPVQTKCLVYAKVNPTIPAVPPPKTQDGQRVMYVTCGQMQLSLLFSLTLREKLCECEFGSDAHSAGRGGPRLEETGKVPGD</sequence>
<accession>A0AA35X7Z0</accession>
<dbReference type="Proteomes" id="UP001174909">
    <property type="component" value="Unassembled WGS sequence"/>
</dbReference>
<name>A0AA35X7Z0_GEOBA</name>
<feature type="region of interest" description="Disordered" evidence="1">
    <location>
        <begin position="122"/>
        <end position="143"/>
    </location>
</feature>
<comment type="caution">
    <text evidence="2">The sequence shown here is derived from an EMBL/GenBank/DDBJ whole genome shotgun (WGS) entry which is preliminary data.</text>
</comment>
<evidence type="ECO:0000313" key="2">
    <source>
        <dbReference type="EMBL" id="CAI8047559.1"/>
    </source>
</evidence>
<keyword evidence="3" id="KW-1185">Reference proteome</keyword>
<evidence type="ECO:0000313" key="3">
    <source>
        <dbReference type="Proteomes" id="UP001174909"/>
    </source>
</evidence>
<dbReference type="AlphaFoldDB" id="A0AA35X7Z0"/>
<proteinExistence type="predicted"/>
<protein>
    <submittedName>
        <fullName evidence="2">Uncharacterized protein</fullName>
    </submittedName>
</protein>